<dbReference type="EMBL" id="HG994593">
    <property type="protein sequence ID" value="CAF2839073.1"/>
    <property type="molecule type" value="Genomic_DNA"/>
</dbReference>
<dbReference type="AlphaFoldDB" id="A0A7R8H318"/>
<keyword evidence="2" id="KW-1185">Reference proteome</keyword>
<evidence type="ECO:0000313" key="2">
    <source>
        <dbReference type="Proteomes" id="UP000675881"/>
    </source>
</evidence>
<proteinExistence type="predicted"/>
<dbReference type="OrthoDB" id="63112at2759"/>
<organism evidence="1 2">
    <name type="scientific">Lepeophtheirus salmonis</name>
    <name type="common">Salmon louse</name>
    <name type="synonym">Caligus salmonis</name>
    <dbReference type="NCBI Taxonomy" id="72036"/>
    <lineage>
        <taxon>Eukaryota</taxon>
        <taxon>Metazoa</taxon>
        <taxon>Ecdysozoa</taxon>
        <taxon>Arthropoda</taxon>
        <taxon>Crustacea</taxon>
        <taxon>Multicrustacea</taxon>
        <taxon>Hexanauplia</taxon>
        <taxon>Copepoda</taxon>
        <taxon>Siphonostomatoida</taxon>
        <taxon>Caligidae</taxon>
        <taxon>Lepeophtheirus</taxon>
    </lineage>
</organism>
<dbReference type="Gene3D" id="3.80.10.10">
    <property type="entry name" value="Ribonuclease Inhibitor"/>
    <property type="match status" value="1"/>
</dbReference>
<sequence>MPARKKPRTLQDLSLRSIGGIIKEASYLICDQKDEPSYRQFKAKLIRDLQVHLFQDTVHIFHKLITKEILIALSEIQYQYENGGESDMHIQRNCYNLTKEQLDLIEVLRHPLVREINISKEFLGPRWKLHWKVVCKLSSRFIDMDNLEILNLGNWNSVGKYCPNLILLKVHSSDIGDRVLSWLSKCRKLQYVELYENQNVSPVGYAQMLRSNPQLKSLGRCECFGSVLTTIFDDNSIYRKSVVNVPEFLNLVEIDSSERIATKELMFLIQNCPKVKKLRIKYYPDDYRFDEKESSYLSALIGLDQLTDIRLIGMAIAPNGTNFSKYCLAHALELKKLIFDQYRNDIEEQLLQSIFEWNPLLHLEHFEIGSGAGKLSVHAANLVIQNCTNLKYIGKLARWGKITHDQIVGIKSEAQIRNYDLVIDHDDTI</sequence>
<evidence type="ECO:0000313" key="1">
    <source>
        <dbReference type="EMBL" id="CAF2839073.1"/>
    </source>
</evidence>
<dbReference type="SUPFAM" id="SSF52047">
    <property type="entry name" value="RNI-like"/>
    <property type="match status" value="1"/>
</dbReference>
<dbReference type="InterPro" id="IPR032675">
    <property type="entry name" value="LRR_dom_sf"/>
</dbReference>
<name>A0A7R8H318_LEPSM</name>
<gene>
    <name evidence="1" type="ORF">LSAA_4759</name>
</gene>
<dbReference type="Proteomes" id="UP000675881">
    <property type="component" value="Chromosome 14"/>
</dbReference>
<reference evidence="1" key="1">
    <citation type="submission" date="2021-02" db="EMBL/GenBank/DDBJ databases">
        <authorList>
            <person name="Bekaert M."/>
        </authorList>
    </citation>
    <scope>NUCLEOTIDE SEQUENCE</scope>
    <source>
        <strain evidence="1">IoA-00</strain>
    </source>
</reference>
<protein>
    <submittedName>
        <fullName evidence="1">(salmon louse) hypothetical protein</fullName>
    </submittedName>
</protein>
<accession>A0A7R8H318</accession>